<sequence>MALGYAGLPRPRAFSDPPSLNLLYYFLLALTSNRSSRSNRVRYLSVCIHSFSSFGTRGSRGTSNSSINVELGLWGTSSTSCITASTFIGPTLFCFRGLVVYNTFHCATLHCIAGA</sequence>
<organism evidence="1 2">
    <name type="scientific">Citrus sinensis</name>
    <name type="common">Sweet orange</name>
    <name type="synonym">Citrus aurantium var. sinensis</name>
    <dbReference type="NCBI Taxonomy" id="2711"/>
    <lineage>
        <taxon>Eukaryota</taxon>
        <taxon>Viridiplantae</taxon>
        <taxon>Streptophyta</taxon>
        <taxon>Embryophyta</taxon>
        <taxon>Tracheophyta</taxon>
        <taxon>Spermatophyta</taxon>
        <taxon>Magnoliopsida</taxon>
        <taxon>eudicotyledons</taxon>
        <taxon>Gunneridae</taxon>
        <taxon>Pentapetalae</taxon>
        <taxon>rosids</taxon>
        <taxon>malvids</taxon>
        <taxon>Sapindales</taxon>
        <taxon>Rutaceae</taxon>
        <taxon>Aurantioideae</taxon>
        <taxon>Citrus</taxon>
    </lineage>
</organism>
<dbReference type="AlphaFoldDB" id="A0A067D2B3"/>
<accession>A0A067D2B3</accession>
<keyword evidence="2" id="KW-1185">Reference proteome</keyword>
<proteinExistence type="predicted"/>
<reference evidence="1 2" key="1">
    <citation type="submission" date="2014-04" db="EMBL/GenBank/DDBJ databases">
        <authorList>
            <consortium name="International Citrus Genome Consortium"/>
            <person name="Gmitter F."/>
            <person name="Chen C."/>
            <person name="Farmerie W."/>
            <person name="Harkins T."/>
            <person name="Desany B."/>
            <person name="Mohiuddin M."/>
            <person name="Kodira C."/>
            <person name="Borodovsky M."/>
            <person name="Lomsadze A."/>
            <person name="Burns P."/>
            <person name="Jenkins J."/>
            <person name="Prochnik S."/>
            <person name="Shu S."/>
            <person name="Chapman J."/>
            <person name="Pitluck S."/>
            <person name="Schmutz J."/>
            <person name="Rokhsar D."/>
        </authorList>
    </citation>
    <scope>NUCLEOTIDE SEQUENCE</scope>
</reference>
<gene>
    <name evidence="1" type="ORF">CISIN_1g046360mg</name>
</gene>
<dbReference type="Proteomes" id="UP000027120">
    <property type="component" value="Unassembled WGS sequence"/>
</dbReference>
<evidence type="ECO:0000313" key="2">
    <source>
        <dbReference type="Proteomes" id="UP000027120"/>
    </source>
</evidence>
<dbReference type="EMBL" id="KK792546">
    <property type="protein sequence ID" value="KDO36938.1"/>
    <property type="molecule type" value="Genomic_DNA"/>
</dbReference>
<evidence type="ECO:0000313" key="1">
    <source>
        <dbReference type="EMBL" id="KDO36938.1"/>
    </source>
</evidence>
<name>A0A067D2B3_CITSI</name>
<protein>
    <submittedName>
        <fullName evidence="1">Uncharacterized protein</fullName>
    </submittedName>
</protein>